<feature type="domain" description="Amidase" evidence="2">
    <location>
        <begin position="25"/>
        <end position="441"/>
    </location>
</feature>
<evidence type="ECO:0000313" key="4">
    <source>
        <dbReference type="Proteomes" id="UP001194539"/>
    </source>
</evidence>
<dbReference type="RefSeq" id="WP_197969230.1">
    <property type="nucleotide sequence ID" value="NZ_JACEGD010000049.1"/>
</dbReference>
<evidence type="ECO:0000256" key="1">
    <source>
        <dbReference type="SAM" id="MobiDB-lite"/>
    </source>
</evidence>
<evidence type="ECO:0000313" key="3">
    <source>
        <dbReference type="EMBL" id="MBH5391533.1"/>
    </source>
</evidence>
<organism evidence="3 4">
    <name type="scientific">Bradyrhizobium diversitatis</name>
    <dbReference type="NCBI Taxonomy" id="2755406"/>
    <lineage>
        <taxon>Bacteria</taxon>
        <taxon>Pseudomonadati</taxon>
        <taxon>Pseudomonadota</taxon>
        <taxon>Alphaproteobacteria</taxon>
        <taxon>Hyphomicrobiales</taxon>
        <taxon>Nitrobacteraceae</taxon>
        <taxon>Bradyrhizobium</taxon>
    </lineage>
</organism>
<name>A0ABS0PEB5_9BRAD</name>
<gene>
    <name evidence="3" type="ORF">H1B27_35445</name>
</gene>
<dbReference type="EMBL" id="JACEGD010000049">
    <property type="protein sequence ID" value="MBH5391533.1"/>
    <property type="molecule type" value="Genomic_DNA"/>
</dbReference>
<comment type="caution">
    <text evidence="3">The sequence shown here is derived from an EMBL/GenBank/DDBJ whole genome shotgun (WGS) entry which is preliminary data.</text>
</comment>
<reference evidence="3 4" key="1">
    <citation type="submission" date="2020-07" db="EMBL/GenBank/DDBJ databases">
        <title>Bradyrhizobium diversity isolated from nodules of indigenous legumes of Western Australia.</title>
        <authorList>
            <person name="Klepa M.S."/>
        </authorList>
    </citation>
    <scope>NUCLEOTIDE SEQUENCE [LARGE SCALE GENOMIC DNA]</scope>
    <source>
        <strain evidence="3 4">CNPSo 4019</strain>
    </source>
</reference>
<dbReference type="Pfam" id="PF01425">
    <property type="entry name" value="Amidase"/>
    <property type="match status" value="1"/>
</dbReference>
<evidence type="ECO:0000259" key="2">
    <source>
        <dbReference type="Pfam" id="PF01425"/>
    </source>
</evidence>
<sequence length="464" mass="48807">MTAKPEMTASEIASAVARRKMSALDATEAALARIQQHDGVLNSFTDITADRARTKARAVDVDIAAGKPVGPLAGVPFAVKNLFDVAGLPTRAGSKINRDLAPAKRDAALIERMEAAGAVLVGALNMGEYAYDFTGENIHDGPSRNPHDTTRMSGGSSGGSGSAVGGALVPLALGSDTNGSIRVPSSFCGIFGLKPTYGRLSRARSFPFVASLDHLGPFARSVTDLALAYDVMQGSDADDAACTTRGLEPTLPLLANPVSDLRIAVAGGHFQKNVFPEAVEAVSRVAKALGATKVIDVPEASRARAAAYVITTTEGASLHLDRLRKRPNDFDPAVRDRLIAGAMVPAPLVDRAQKFRRWYRAQLAEIFKSVDVLLAPATPCTAPKLGQVNFNLDGVELPVRANIGIHTQPISFIGLPVVAVPVPLEPLPIGVQIICAPWREDIALRVAHALEKMGVVAASTPRGF</sequence>
<dbReference type="NCBIfam" id="NF006631">
    <property type="entry name" value="PRK09201.1"/>
    <property type="match status" value="1"/>
</dbReference>
<dbReference type="PANTHER" id="PTHR11895:SF172">
    <property type="entry name" value="GLUTAMYL-TRNA(GLN) AMIDOTRANSFERASE"/>
    <property type="match status" value="1"/>
</dbReference>
<dbReference type="InterPro" id="IPR000120">
    <property type="entry name" value="Amidase"/>
</dbReference>
<accession>A0ABS0PEB5</accession>
<feature type="compositionally biased region" description="Basic and acidic residues" evidence="1">
    <location>
        <begin position="137"/>
        <end position="150"/>
    </location>
</feature>
<proteinExistence type="predicted"/>
<feature type="region of interest" description="Disordered" evidence="1">
    <location>
        <begin position="137"/>
        <end position="160"/>
    </location>
</feature>
<dbReference type="PANTHER" id="PTHR11895">
    <property type="entry name" value="TRANSAMIDASE"/>
    <property type="match status" value="1"/>
</dbReference>
<dbReference type="InterPro" id="IPR036928">
    <property type="entry name" value="AS_sf"/>
</dbReference>
<dbReference type="NCBIfam" id="TIGR02715">
    <property type="entry name" value="amido_AtzE"/>
    <property type="match status" value="1"/>
</dbReference>
<protein>
    <submittedName>
        <fullName evidence="3">AtzE family amidohydrolase</fullName>
    </submittedName>
</protein>
<dbReference type="Gene3D" id="3.90.1300.10">
    <property type="entry name" value="Amidase signature (AS) domain"/>
    <property type="match status" value="1"/>
</dbReference>
<dbReference type="InterPro" id="IPR014087">
    <property type="entry name" value="Carboxybiuret_hydro_AtzE"/>
</dbReference>
<keyword evidence="4" id="KW-1185">Reference proteome</keyword>
<dbReference type="InterPro" id="IPR023631">
    <property type="entry name" value="Amidase_dom"/>
</dbReference>
<dbReference type="Proteomes" id="UP001194539">
    <property type="component" value="Unassembled WGS sequence"/>
</dbReference>
<dbReference type="SUPFAM" id="SSF75304">
    <property type="entry name" value="Amidase signature (AS) enzymes"/>
    <property type="match status" value="1"/>
</dbReference>